<proteinExistence type="predicted"/>
<name>A0A9D2KWB7_9BACE</name>
<reference evidence="1" key="2">
    <citation type="submission" date="2021-04" db="EMBL/GenBank/DDBJ databases">
        <authorList>
            <person name="Gilroy R."/>
        </authorList>
    </citation>
    <scope>NUCLEOTIDE SEQUENCE</scope>
    <source>
        <strain evidence="1">ChiHjej12B11-9795</strain>
    </source>
</reference>
<sequence>MSENERTEFRQKLREGLKRSRYKLIREKALRNANVIEGDYKGGTIEVPARKLLKDLYNEEIRL</sequence>
<evidence type="ECO:0000313" key="1">
    <source>
        <dbReference type="EMBL" id="HJA86074.1"/>
    </source>
</evidence>
<organism evidence="1 2">
    <name type="scientific">Candidatus Bacteroides avicola</name>
    <dbReference type="NCBI Taxonomy" id="2838468"/>
    <lineage>
        <taxon>Bacteria</taxon>
        <taxon>Pseudomonadati</taxon>
        <taxon>Bacteroidota</taxon>
        <taxon>Bacteroidia</taxon>
        <taxon>Bacteroidales</taxon>
        <taxon>Bacteroidaceae</taxon>
        <taxon>Bacteroides</taxon>
    </lineage>
</organism>
<comment type="caution">
    <text evidence="1">The sequence shown here is derived from an EMBL/GenBank/DDBJ whole genome shotgun (WGS) entry which is preliminary data.</text>
</comment>
<gene>
    <name evidence="1" type="ORF">H9950_07790</name>
</gene>
<dbReference type="Proteomes" id="UP000823862">
    <property type="component" value="Unassembled WGS sequence"/>
</dbReference>
<dbReference type="EMBL" id="DWZI01000040">
    <property type="protein sequence ID" value="HJA86074.1"/>
    <property type="molecule type" value="Genomic_DNA"/>
</dbReference>
<evidence type="ECO:0000313" key="2">
    <source>
        <dbReference type="Proteomes" id="UP000823862"/>
    </source>
</evidence>
<reference evidence="1" key="1">
    <citation type="journal article" date="2021" name="PeerJ">
        <title>Extensive microbial diversity within the chicken gut microbiome revealed by metagenomics and culture.</title>
        <authorList>
            <person name="Gilroy R."/>
            <person name="Ravi A."/>
            <person name="Getino M."/>
            <person name="Pursley I."/>
            <person name="Horton D.L."/>
            <person name="Alikhan N.F."/>
            <person name="Baker D."/>
            <person name="Gharbi K."/>
            <person name="Hall N."/>
            <person name="Watson M."/>
            <person name="Adriaenssens E.M."/>
            <person name="Foster-Nyarko E."/>
            <person name="Jarju S."/>
            <person name="Secka A."/>
            <person name="Antonio M."/>
            <person name="Oren A."/>
            <person name="Chaudhuri R.R."/>
            <person name="La Ragione R."/>
            <person name="Hildebrand F."/>
            <person name="Pallen M.J."/>
        </authorList>
    </citation>
    <scope>NUCLEOTIDE SEQUENCE</scope>
    <source>
        <strain evidence="1">ChiHjej12B11-9795</strain>
    </source>
</reference>
<accession>A0A9D2KWB7</accession>
<protein>
    <submittedName>
        <fullName evidence="1">Uncharacterized protein</fullName>
    </submittedName>
</protein>
<dbReference type="AlphaFoldDB" id="A0A9D2KWB7"/>